<evidence type="ECO:0000256" key="1">
    <source>
        <dbReference type="SAM" id="MobiDB-lite"/>
    </source>
</evidence>
<dbReference type="EMBL" id="ABEU02000003">
    <property type="protein sequence ID" value="PNR57777.1"/>
    <property type="molecule type" value="Genomic_DNA"/>
</dbReference>
<name>A0A2K1KVF9_PHYPA</name>
<accession>A0A2K1KVF9</accession>
<dbReference type="EnsemblPlants" id="Pp3c3_21730V3.2">
    <property type="protein sequence ID" value="PAC:32942690.CDS.1"/>
    <property type="gene ID" value="Pp3c3_21730"/>
</dbReference>
<reference evidence="3" key="3">
    <citation type="submission" date="2020-12" db="UniProtKB">
        <authorList>
            <consortium name="EnsemblPlants"/>
        </authorList>
    </citation>
    <scope>IDENTIFICATION</scope>
</reference>
<reference evidence="2 4" key="1">
    <citation type="journal article" date="2008" name="Science">
        <title>The Physcomitrella genome reveals evolutionary insights into the conquest of land by plants.</title>
        <authorList>
            <person name="Rensing S."/>
            <person name="Lang D."/>
            <person name="Zimmer A."/>
            <person name="Terry A."/>
            <person name="Salamov A."/>
            <person name="Shapiro H."/>
            <person name="Nishiyama T."/>
            <person name="Perroud P.-F."/>
            <person name="Lindquist E."/>
            <person name="Kamisugi Y."/>
            <person name="Tanahashi T."/>
            <person name="Sakakibara K."/>
            <person name="Fujita T."/>
            <person name="Oishi K."/>
            <person name="Shin-I T."/>
            <person name="Kuroki Y."/>
            <person name="Toyoda A."/>
            <person name="Suzuki Y."/>
            <person name="Hashimoto A."/>
            <person name="Yamaguchi K."/>
            <person name="Sugano A."/>
            <person name="Kohara Y."/>
            <person name="Fujiyama A."/>
            <person name="Anterola A."/>
            <person name="Aoki S."/>
            <person name="Ashton N."/>
            <person name="Barbazuk W.B."/>
            <person name="Barker E."/>
            <person name="Bennetzen J."/>
            <person name="Bezanilla M."/>
            <person name="Blankenship R."/>
            <person name="Cho S.H."/>
            <person name="Dutcher S."/>
            <person name="Estelle M."/>
            <person name="Fawcett J.A."/>
            <person name="Gundlach H."/>
            <person name="Hanada K."/>
            <person name="Heyl A."/>
            <person name="Hicks K.A."/>
            <person name="Hugh J."/>
            <person name="Lohr M."/>
            <person name="Mayer K."/>
            <person name="Melkozernov A."/>
            <person name="Murata T."/>
            <person name="Nelson D."/>
            <person name="Pils B."/>
            <person name="Prigge M."/>
            <person name="Reiss B."/>
            <person name="Renner T."/>
            <person name="Rombauts S."/>
            <person name="Rushton P."/>
            <person name="Sanderfoot A."/>
            <person name="Schween G."/>
            <person name="Shiu S.-H."/>
            <person name="Stueber K."/>
            <person name="Theodoulou F.L."/>
            <person name="Tu H."/>
            <person name="Van de Peer Y."/>
            <person name="Verrier P.J."/>
            <person name="Waters E."/>
            <person name="Wood A."/>
            <person name="Yang L."/>
            <person name="Cove D."/>
            <person name="Cuming A."/>
            <person name="Hasebe M."/>
            <person name="Lucas S."/>
            <person name="Mishler D.B."/>
            <person name="Reski R."/>
            <person name="Grigoriev I."/>
            <person name="Quatrano R.S."/>
            <person name="Boore J.L."/>
        </authorList>
    </citation>
    <scope>NUCLEOTIDE SEQUENCE [LARGE SCALE GENOMIC DNA]</scope>
    <source>
        <strain evidence="3 4">cv. Gransden 2004</strain>
    </source>
</reference>
<dbReference type="Proteomes" id="UP000006727">
    <property type="component" value="Chromosome 3"/>
</dbReference>
<protein>
    <submittedName>
        <fullName evidence="2 3">Uncharacterized protein</fullName>
    </submittedName>
</protein>
<evidence type="ECO:0000313" key="3">
    <source>
        <dbReference type="EnsemblPlants" id="PAC:32942689.CDS.1"/>
    </source>
</evidence>
<dbReference type="AlphaFoldDB" id="A0A2K1KVF9"/>
<dbReference type="Gramene" id="Pp3c3_21730V3.2">
    <property type="protein sequence ID" value="PAC:32942690.CDS.1"/>
    <property type="gene ID" value="Pp3c3_21730"/>
</dbReference>
<dbReference type="EnsemblPlants" id="Pp3c3_21730V3.1">
    <property type="protein sequence ID" value="PAC:32942689.CDS.1"/>
    <property type="gene ID" value="Pp3c3_21730"/>
</dbReference>
<evidence type="ECO:0000313" key="2">
    <source>
        <dbReference type="EMBL" id="PNR57777.1"/>
    </source>
</evidence>
<feature type="region of interest" description="Disordered" evidence="1">
    <location>
        <begin position="30"/>
        <end position="52"/>
    </location>
</feature>
<evidence type="ECO:0000313" key="4">
    <source>
        <dbReference type="Proteomes" id="UP000006727"/>
    </source>
</evidence>
<reference evidence="2 4" key="2">
    <citation type="journal article" date="2018" name="Plant J.">
        <title>The Physcomitrella patens chromosome-scale assembly reveals moss genome structure and evolution.</title>
        <authorList>
            <person name="Lang D."/>
            <person name="Ullrich K.K."/>
            <person name="Murat F."/>
            <person name="Fuchs J."/>
            <person name="Jenkins J."/>
            <person name="Haas F.B."/>
            <person name="Piednoel M."/>
            <person name="Gundlach H."/>
            <person name="Van Bel M."/>
            <person name="Meyberg R."/>
            <person name="Vives C."/>
            <person name="Morata J."/>
            <person name="Symeonidi A."/>
            <person name="Hiss M."/>
            <person name="Muchero W."/>
            <person name="Kamisugi Y."/>
            <person name="Saleh O."/>
            <person name="Blanc G."/>
            <person name="Decker E.L."/>
            <person name="van Gessel N."/>
            <person name="Grimwood J."/>
            <person name="Hayes R.D."/>
            <person name="Graham S.W."/>
            <person name="Gunter L.E."/>
            <person name="McDaniel S.F."/>
            <person name="Hoernstein S.N.W."/>
            <person name="Larsson A."/>
            <person name="Li F.W."/>
            <person name="Perroud P.F."/>
            <person name="Phillips J."/>
            <person name="Ranjan P."/>
            <person name="Rokshar D.S."/>
            <person name="Rothfels C.J."/>
            <person name="Schneider L."/>
            <person name="Shu S."/>
            <person name="Stevenson D.W."/>
            <person name="Thummler F."/>
            <person name="Tillich M."/>
            <person name="Villarreal Aguilar J.C."/>
            <person name="Widiez T."/>
            <person name="Wong G.K."/>
            <person name="Wymore A."/>
            <person name="Zhang Y."/>
            <person name="Zimmer A.D."/>
            <person name="Quatrano R.S."/>
            <person name="Mayer K.F.X."/>
            <person name="Goodstein D."/>
            <person name="Casacuberta J.M."/>
            <person name="Vandepoele K."/>
            <person name="Reski R."/>
            <person name="Cuming A.C."/>
            <person name="Tuskan G.A."/>
            <person name="Maumus F."/>
            <person name="Salse J."/>
            <person name="Schmutz J."/>
            <person name="Rensing S.A."/>
        </authorList>
    </citation>
    <scope>NUCLEOTIDE SEQUENCE [LARGE SCALE GENOMIC DNA]</scope>
    <source>
        <strain evidence="3 4">cv. Gransden 2004</strain>
    </source>
</reference>
<feature type="compositionally biased region" description="Polar residues" evidence="1">
    <location>
        <begin position="39"/>
        <end position="48"/>
    </location>
</feature>
<dbReference type="InParanoid" id="A0A2K1KVF9"/>
<dbReference type="PaxDb" id="3218-PP1S47_219V6.1"/>
<gene>
    <name evidence="2" type="ORF">PHYPA_004771</name>
</gene>
<proteinExistence type="predicted"/>
<organism evidence="2">
    <name type="scientific">Physcomitrium patens</name>
    <name type="common">Spreading-leaved earth moss</name>
    <name type="synonym">Physcomitrella patens</name>
    <dbReference type="NCBI Taxonomy" id="3218"/>
    <lineage>
        <taxon>Eukaryota</taxon>
        <taxon>Viridiplantae</taxon>
        <taxon>Streptophyta</taxon>
        <taxon>Embryophyta</taxon>
        <taxon>Bryophyta</taxon>
        <taxon>Bryophytina</taxon>
        <taxon>Bryopsida</taxon>
        <taxon>Funariidae</taxon>
        <taxon>Funariales</taxon>
        <taxon>Funariaceae</taxon>
        <taxon>Physcomitrium</taxon>
    </lineage>
</organism>
<sequence length="64" mass="6976">MRSSITVDEVTLRNQLSTVAILPSTVRPGRPMMAARANKPNTDVSSTSDVKRMVQKPSDLLCGF</sequence>
<dbReference type="Gramene" id="Pp3c3_21730V3.1">
    <property type="protein sequence ID" value="PAC:32942689.CDS.1"/>
    <property type="gene ID" value="Pp3c3_21730"/>
</dbReference>
<keyword evidence="4" id="KW-1185">Reference proteome</keyword>